<evidence type="ECO:0000313" key="1">
    <source>
        <dbReference type="EMBL" id="UUY48480.1"/>
    </source>
</evidence>
<reference evidence="1" key="1">
    <citation type="submission" date="2022-08" db="EMBL/GenBank/DDBJ databases">
        <authorList>
            <person name="Tian L."/>
        </authorList>
    </citation>
    <scope>NUCLEOTIDE SEQUENCE</scope>
    <source>
        <strain evidence="1">CM253</strain>
    </source>
</reference>
<dbReference type="InterPro" id="IPR011009">
    <property type="entry name" value="Kinase-like_dom_sf"/>
</dbReference>
<dbReference type="EMBL" id="CP102514">
    <property type="protein sequence ID" value="UUY48480.1"/>
    <property type="molecule type" value="Genomic_DNA"/>
</dbReference>
<dbReference type="GeneID" id="95574875"/>
<keyword evidence="2" id="KW-1185">Reference proteome</keyword>
<protein>
    <submittedName>
        <fullName evidence="1">Aminoglycoside phosphotransferase family protein</fullName>
    </submittedName>
</protein>
<accession>A0ABY5PWU1</accession>
<sequence length="303" mass="33196">MDRLEVPRELAEAQVRYNGDAGREFVAALPARAAEFLERWRLRRAGPVMHGVTALVLPVERADGSGAVLKLVSLDEECVGEPVALRAWDGDGCVRLLEHDPQTGTLLLERLDAGRDLAELARRDARQAVRVVGELLARLTAVPAPAGLRGLGEMAAGMLADVPGALGRLVDERDRRLLRDCAAAVAEVAGEPGDRLLHWDLHYGNVLAGGREPWLAIDPKPLAGDPGFDLLPAIVNNFRPQDVRWRFDLLTEAAGLDRERARAWTLGRVLQNCLWDVEDGEERLDEEQLAVVDVLLAPPRLRG</sequence>
<dbReference type="SUPFAM" id="SSF56112">
    <property type="entry name" value="Protein kinase-like (PK-like)"/>
    <property type="match status" value="1"/>
</dbReference>
<name>A0ABY5PWU1_9ACTN</name>
<organism evidence="1 2">
    <name type="scientific">Streptomyces yangpuensis</name>
    <dbReference type="NCBI Taxonomy" id="1648182"/>
    <lineage>
        <taxon>Bacteria</taxon>
        <taxon>Bacillati</taxon>
        <taxon>Actinomycetota</taxon>
        <taxon>Actinomycetes</taxon>
        <taxon>Kitasatosporales</taxon>
        <taxon>Streptomycetaceae</taxon>
        <taxon>Streptomyces</taxon>
    </lineage>
</organism>
<evidence type="ECO:0000313" key="2">
    <source>
        <dbReference type="Proteomes" id="UP001057738"/>
    </source>
</evidence>
<proteinExistence type="predicted"/>
<dbReference type="Pfam" id="PF04655">
    <property type="entry name" value="APH_6_hur"/>
    <property type="match status" value="1"/>
</dbReference>
<dbReference type="InterPro" id="IPR006748">
    <property type="entry name" value="NH2Glyco/OHUrea_AB-resist_kin"/>
</dbReference>
<gene>
    <name evidence="1" type="ORF">NRK68_15455</name>
</gene>
<dbReference type="Gene3D" id="1.10.510.10">
    <property type="entry name" value="Transferase(Phosphotransferase) domain 1"/>
    <property type="match status" value="1"/>
</dbReference>
<dbReference type="RefSeq" id="WP_257856018.1">
    <property type="nucleotide sequence ID" value="NZ_CP102514.1"/>
</dbReference>
<dbReference type="Proteomes" id="UP001057738">
    <property type="component" value="Chromosome"/>
</dbReference>